<organism evidence="2 3">
    <name type="scientific">Nocardiopsis sinuspersici</name>
    <dbReference type="NCBI Taxonomy" id="501010"/>
    <lineage>
        <taxon>Bacteria</taxon>
        <taxon>Bacillati</taxon>
        <taxon>Actinomycetota</taxon>
        <taxon>Actinomycetes</taxon>
        <taxon>Streptosporangiales</taxon>
        <taxon>Nocardiopsidaceae</taxon>
        <taxon>Nocardiopsis</taxon>
    </lineage>
</organism>
<proteinExistence type="predicted"/>
<reference evidence="3" key="1">
    <citation type="submission" date="2016-08" db="EMBL/GenBank/DDBJ databases">
        <authorList>
            <person name="Tokovenko B."/>
            <person name="Kalinowski J."/>
        </authorList>
    </citation>
    <scope>NUCLEOTIDE SEQUENCE [LARGE SCALE GENOMIC DNA]</scope>
    <source>
        <strain evidence="3">UTMC102</strain>
    </source>
</reference>
<dbReference type="RefSeq" id="WP_077690863.1">
    <property type="nucleotide sequence ID" value="NZ_MCOK01000001.1"/>
</dbReference>
<comment type="caution">
    <text evidence="2">The sequence shown here is derived from an EMBL/GenBank/DDBJ whole genome shotgun (WGS) entry which is preliminary data.</text>
</comment>
<dbReference type="AlphaFoldDB" id="A0A1V3C242"/>
<gene>
    <name evidence="2" type="ORF">NOSIN_12120</name>
</gene>
<feature type="transmembrane region" description="Helical" evidence="1">
    <location>
        <begin position="227"/>
        <end position="248"/>
    </location>
</feature>
<name>A0A1V3C242_9ACTN</name>
<dbReference type="Proteomes" id="UP000189004">
    <property type="component" value="Unassembled WGS sequence"/>
</dbReference>
<sequence>MPGVTNLRVRPPVPVLSFLVPLVPLVLLPVLAAAPASAEPESGFGAYEERVTPAAHYAALLSEEPEGAAVVVDDALSGGYDTDRLEEDLHRSFGGLGVPYHVVVSPFPGTGAEWGGEMLPSLHDRLGEEGLYVHIRPEDSWIEAEAHGVDLPVDDASGAVAKDPETDYGTPVDELAEHYTAALLDPDVAERAAREWEHESESGPTVWEEFLGDLDPTSSVGPGNTGLAAGTGAGLVLALGCYVTWRLARRSRPGRPRIRVSVVSLTVVLPLTAAVALLPLSYTLSAPPGGAEIPDPVEEARSQPPYVSSTVRVEHLARELERAPAPLYVDPVSPMPLDGLADAAARLADSPVPVRAVVTPMDATDEFGGNPEVLAHALASVSGEDAVYVVVSGRAYEGSVEVTAAPVGVGIDTFTLGASVSEVEEPTPARAIGAVLDLVADMETSPEADDAPSFAGDHVYVPGPRWERYFSGGFLPGLLVVGPLIGLFLAGSVLGVLALVRARRRTRRRSPSSRSLRVLAGRERARLGSLLSSDRAERVPRALMPQIEAALMVMERNPDDLDLLGVVAVSHRVHAVLEDPGLPVDSSPCAVNPLHGTATGIHGSRVTGGAVAPLCRGCADLPRSEQEANVLRIRDRGGAWRSYLSMDDRTWVRHRFGARSPGRMVKSLVEEIDVR</sequence>
<keyword evidence="1" id="KW-0472">Membrane</keyword>
<keyword evidence="1" id="KW-0812">Transmembrane</keyword>
<evidence type="ECO:0000313" key="2">
    <source>
        <dbReference type="EMBL" id="OOC54460.1"/>
    </source>
</evidence>
<protein>
    <submittedName>
        <fullName evidence="2">Uncharacterized protein</fullName>
    </submittedName>
</protein>
<evidence type="ECO:0000256" key="1">
    <source>
        <dbReference type="SAM" id="Phobius"/>
    </source>
</evidence>
<feature type="transmembrane region" description="Helical" evidence="1">
    <location>
        <begin position="260"/>
        <end position="282"/>
    </location>
</feature>
<evidence type="ECO:0000313" key="3">
    <source>
        <dbReference type="Proteomes" id="UP000189004"/>
    </source>
</evidence>
<keyword evidence="1" id="KW-1133">Transmembrane helix</keyword>
<dbReference type="STRING" id="501010.NOSIN_12120"/>
<dbReference type="OrthoDB" id="3425696at2"/>
<feature type="transmembrane region" description="Helical" evidence="1">
    <location>
        <begin position="474"/>
        <end position="500"/>
    </location>
</feature>
<dbReference type="EMBL" id="MCOK01000001">
    <property type="protein sequence ID" value="OOC54460.1"/>
    <property type="molecule type" value="Genomic_DNA"/>
</dbReference>
<accession>A0A1V3C242</accession>
<keyword evidence="3" id="KW-1185">Reference proteome</keyword>